<evidence type="ECO:0000313" key="6">
    <source>
        <dbReference type="EMBL" id="GGK24655.1"/>
    </source>
</evidence>
<dbReference type="GO" id="GO:0004252">
    <property type="term" value="F:serine-type endopeptidase activity"/>
    <property type="evidence" value="ECO:0007669"/>
    <property type="project" value="InterPro"/>
</dbReference>
<dbReference type="Proteomes" id="UP000662200">
    <property type="component" value="Unassembled WGS sequence"/>
</dbReference>
<evidence type="ECO:0000313" key="7">
    <source>
        <dbReference type="Proteomes" id="UP000662200"/>
    </source>
</evidence>
<evidence type="ECO:0000256" key="1">
    <source>
        <dbReference type="ARBA" id="ARBA00007664"/>
    </source>
</evidence>
<dbReference type="PROSITE" id="PS00134">
    <property type="entry name" value="TRYPSIN_HIS"/>
    <property type="match status" value="1"/>
</dbReference>
<dbReference type="PROSITE" id="PS50240">
    <property type="entry name" value="TRYPSIN_DOM"/>
    <property type="match status" value="1"/>
</dbReference>
<proteinExistence type="inferred from homology"/>
<dbReference type="InterPro" id="IPR043504">
    <property type="entry name" value="Peptidase_S1_PA_chymotrypsin"/>
</dbReference>
<organism evidence="6 7">
    <name type="scientific">Pilimelia terevasa</name>
    <dbReference type="NCBI Taxonomy" id="53372"/>
    <lineage>
        <taxon>Bacteria</taxon>
        <taxon>Bacillati</taxon>
        <taxon>Actinomycetota</taxon>
        <taxon>Actinomycetes</taxon>
        <taxon>Micromonosporales</taxon>
        <taxon>Micromonosporaceae</taxon>
        <taxon>Pilimelia</taxon>
    </lineage>
</organism>
<dbReference type="InterPro" id="IPR050430">
    <property type="entry name" value="Peptidase_S1"/>
</dbReference>
<comment type="caution">
    <text evidence="6">The sequence shown here is derived from an EMBL/GenBank/DDBJ whole genome shotgun (WGS) entry which is preliminary data.</text>
</comment>
<dbReference type="SUPFAM" id="SSF50494">
    <property type="entry name" value="Trypsin-like serine proteases"/>
    <property type="match status" value="1"/>
</dbReference>
<comment type="similarity">
    <text evidence="1">Belongs to the peptidase S1 family.</text>
</comment>
<dbReference type="PANTHER" id="PTHR24276">
    <property type="entry name" value="POLYSERASE-RELATED"/>
    <property type="match status" value="1"/>
</dbReference>
<dbReference type="InterPro" id="IPR018114">
    <property type="entry name" value="TRYPSIN_HIS"/>
</dbReference>
<feature type="chain" id="PRO_5035256514" evidence="4">
    <location>
        <begin position="21"/>
        <end position="229"/>
    </location>
</feature>
<dbReference type="RefSeq" id="WP_229789444.1">
    <property type="nucleotide sequence ID" value="NZ_BMQC01000004.1"/>
</dbReference>
<gene>
    <name evidence="6" type="ORF">GCM10010124_16490</name>
</gene>
<protein>
    <submittedName>
        <fullName evidence="6">Serine protease</fullName>
    </submittedName>
</protein>
<reference evidence="6" key="2">
    <citation type="submission" date="2020-09" db="EMBL/GenBank/DDBJ databases">
        <authorList>
            <person name="Sun Q."/>
            <person name="Ohkuma M."/>
        </authorList>
    </citation>
    <scope>NUCLEOTIDE SEQUENCE</scope>
    <source>
        <strain evidence="6">JCM 3091</strain>
    </source>
</reference>
<evidence type="ECO:0000259" key="5">
    <source>
        <dbReference type="PROSITE" id="PS50240"/>
    </source>
</evidence>
<dbReference type="SMART" id="SM00020">
    <property type="entry name" value="Tryp_SPc"/>
    <property type="match status" value="1"/>
</dbReference>
<keyword evidence="6" id="KW-0378">Hydrolase</keyword>
<dbReference type="AlphaFoldDB" id="A0A8J3FH44"/>
<dbReference type="InterPro" id="IPR001254">
    <property type="entry name" value="Trypsin_dom"/>
</dbReference>
<evidence type="ECO:0000256" key="3">
    <source>
        <dbReference type="SAM" id="MobiDB-lite"/>
    </source>
</evidence>
<sequence>MVALSLLLAAAAAVTSFASAAHARLADPSHGIVGGAEVSAPTPWAAAVGWSRPGMCSGSVVARQWVLTAAHCLLPGDHTMTVAVGSADMAQGEVITVAEKHTRHDLLLLKLVSPATQAVPVKLADADPPVGAENEIFGWGRTSARAPAAGRLKVATVKVTRLDARDNKGGPAIESVKGSGHAHKGDSGGPQFYQGAQVGVCSQGYVERGIQMYASVARSREWIRATAGV</sequence>
<evidence type="ECO:0000256" key="2">
    <source>
        <dbReference type="ARBA" id="ARBA00023157"/>
    </source>
</evidence>
<dbReference type="Pfam" id="PF00089">
    <property type="entry name" value="Trypsin"/>
    <property type="match status" value="1"/>
</dbReference>
<reference evidence="6" key="1">
    <citation type="journal article" date="2014" name="Int. J. Syst. Evol. Microbiol.">
        <title>Complete genome sequence of Corynebacterium casei LMG S-19264T (=DSM 44701T), isolated from a smear-ripened cheese.</title>
        <authorList>
            <consortium name="US DOE Joint Genome Institute (JGI-PGF)"/>
            <person name="Walter F."/>
            <person name="Albersmeier A."/>
            <person name="Kalinowski J."/>
            <person name="Ruckert C."/>
        </authorList>
    </citation>
    <scope>NUCLEOTIDE SEQUENCE</scope>
    <source>
        <strain evidence="6">JCM 3091</strain>
    </source>
</reference>
<keyword evidence="2" id="KW-1015">Disulfide bond</keyword>
<evidence type="ECO:0000256" key="4">
    <source>
        <dbReference type="SAM" id="SignalP"/>
    </source>
</evidence>
<keyword evidence="6" id="KW-0645">Protease</keyword>
<feature type="domain" description="Peptidase S1" evidence="5">
    <location>
        <begin position="32"/>
        <end position="228"/>
    </location>
</feature>
<keyword evidence="7" id="KW-1185">Reference proteome</keyword>
<dbReference type="GO" id="GO:0006508">
    <property type="term" value="P:proteolysis"/>
    <property type="evidence" value="ECO:0007669"/>
    <property type="project" value="UniProtKB-KW"/>
</dbReference>
<dbReference type="EMBL" id="BMQC01000004">
    <property type="protein sequence ID" value="GGK24655.1"/>
    <property type="molecule type" value="Genomic_DNA"/>
</dbReference>
<dbReference type="PRINTS" id="PR00722">
    <property type="entry name" value="CHYMOTRYPSIN"/>
</dbReference>
<dbReference type="InterPro" id="IPR009003">
    <property type="entry name" value="Peptidase_S1_PA"/>
</dbReference>
<name>A0A8J3FH44_9ACTN</name>
<dbReference type="PANTHER" id="PTHR24276:SF98">
    <property type="entry name" value="FI18310P1-RELATED"/>
    <property type="match status" value="1"/>
</dbReference>
<dbReference type="Gene3D" id="2.40.10.10">
    <property type="entry name" value="Trypsin-like serine proteases"/>
    <property type="match status" value="2"/>
</dbReference>
<dbReference type="InterPro" id="IPR001314">
    <property type="entry name" value="Peptidase_S1A"/>
</dbReference>
<accession>A0A8J3FH44</accession>
<keyword evidence="4" id="KW-0732">Signal</keyword>
<feature type="region of interest" description="Disordered" evidence="3">
    <location>
        <begin position="166"/>
        <end position="189"/>
    </location>
</feature>
<feature type="signal peptide" evidence="4">
    <location>
        <begin position="1"/>
        <end position="20"/>
    </location>
</feature>